<evidence type="ECO:0000313" key="2">
    <source>
        <dbReference type="EMBL" id="EPY03530.1"/>
    </source>
</evidence>
<evidence type="ECO:0000313" key="3">
    <source>
        <dbReference type="Proteomes" id="UP000015350"/>
    </source>
</evidence>
<sequence length="99" mass="11217">MLTEDEAKTMWCPQARIYDDPLDPNDKAYRPPSVSFNRTTSDGADMPSAVCIASECMAWRWADTIWAKPDGSPEHRSRQDETYSVRIDRGYCGLAGRVE</sequence>
<dbReference type="EMBL" id="AQPH01000001">
    <property type="protein sequence ID" value="EPY03530.1"/>
    <property type="molecule type" value="Genomic_DNA"/>
</dbReference>
<feature type="region of interest" description="Disordered" evidence="1">
    <location>
        <begin position="22"/>
        <end position="41"/>
    </location>
</feature>
<protein>
    <submittedName>
        <fullName evidence="2">Uncharacterized protein</fullName>
    </submittedName>
</protein>
<name>S9TYZ4_MAGFU</name>
<gene>
    <name evidence="2" type="ORF">K678_00425</name>
</gene>
<dbReference type="STRING" id="1316936.K678_00425"/>
<dbReference type="RefSeq" id="WP_021130476.1">
    <property type="nucleotide sequence ID" value="NZ_AQPH01000001.1"/>
</dbReference>
<dbReference type="Proteomes" id="UP000015350">
    <property type="component" value="Unassembled WGS sequence"/>
</dbReference>
<proteinExistence type="predicted"/>
<reference evidence="2 3" key="1">
    <citation type="submission" date="2013-04" db="EMBL/GenBank/DDBJ databases">
        <authorList>
            <person name="Kuznetsov B."/>
            <person name="Ivanovsky R."/>
        </authorList>
    </citation>
    <scope>NUCLEOTIDE SEQUENCE [LARGE SCALE GENOMIC DNA]</scope>
    <source>
        <strain evidence="2 3">MGU-K5</strain>
    </source>
</reference>
<organism evidence="2 3">
    <name type="scientific">Magnetospirillum fulvum MGU-K5</name>
    <dbReference type="NCBI Taxonomy" id="1316936"/>
    <lineage>
        <taxon>Bacteria</taxon>
        <taxon>Pseudomonadati</taxon>
        <taxon>Pseudomonadota</taxon>
        <taxon>Alphaproteobacteria</taxon>
        <taxon>Rhodospirillales</taxon>
        <taxon>Rhodospirillaceae</taxon>
        <taxon>Magnetospirillum</taxon>
    </lineage>
</organism>
<evidence type="ECO:0000256" key="1">
    <source>
        <dbReference type="SAM" id="MobiDB-lite"/>
    </source>
</evidence>
<dbReference type="eggNOG" id="ENOG502ZWZG">
    <property type="taxonomic scope" value="Bacteria"/>
</dbReference>
<accession>S9TYZ4</accession>
<dbReference type="OrthoDB" id="8265489at2"/>
<dbReference type="AlphaFoldDB" id="S9TYZ4"/>
<comment type="caution">
    <text evidence="2">The sequence shown here is derived from an EMBL/GenBank/DDBJ whole genome shotgun (WGS) entry which is preliminary data.</text>
</comment>